<dbReference type="PANTHER" id="PTHR11328:SF24">
    <property type="entry name" value="MAJOR FACILITATOR SUPERFAMILY (MFS) PROFILE DOMAIN-CONTAINING PROTEIN"/>
    <property type="match status" value="1"/>
</dbReference>
<dbReference type="GO" id="GO:0006814">
    <property type="term" value="P:sodium ion transport"/>
    <property type="evidence" value="ECO:0007669"/>
    <property type="project" value="InterPro"/>
</dbReference>
<reference evidence="4" key="2">
    <citation type="submission" date="2016-01" db="EMBL/GenBank/DDBJ databases">
        <title>Six Aerococcus type strain genome sequencing and assembly using PacBio and Illumina Hiseq.</title>
        <authorList>
            <person name="Carkaci D."/>
            <person name="Dargis R."/>
            <person name="Nielsen X.C."/>
            <person name="Skovgaard O."/>
            <person name="Fuursted K."/>
            <person name="Christensen J.J."/>
        </authorList>
    </citation>
    <scope>NUCLEOTIDE SEQUENCE [LARGE SCALE GENOMIC DNA]</scope>
    <source>
        <strain evidence="4">CCUG43001</strain>
    </source>
</reference>
<dbReference type="NCBIfam" id="TIGR00792">
    <property type="entry name" value="gph"/>
    <property type="match status" value="1"/>
</dbReference>
<feature type="transmembrane region" description="Helical" evidence="1">
    <location>
        <begin position="295"/>
        <end position="316"/>
    </location>
</feature>
<accession>A0A0X8FBJ7</accession>
<reference evidence="3 5" key="3">
    <citation type="submission" date="2017-12" db="EMBL/GenBank/DDBJ databases">
        <title>Phylogenetic diversity of female urinary microbiome.</title>
        <authorList>
            <person name="Thomas-White K."/>
            <person name="Wolfe A.J."/>
        </authorList>
    </citation>
    <scope>NUCLEOTIDE SEQUENCE [LARGE SCALE GENOMIC DNA]</scope>
    <source>
        <strain evidence="3 5">UMB0139</strain>
    </source>
</reference>
<feature type="transmembrane region" description="Helical" evidence="1">
    <location>
        <begin position="347"/>
        <end position="371"/>
    </location>
</feature>
<feature type="transmembrane region" description="Helical" evidence="1">
    <location>
        <begin position="257"/>
        <end position="283"/>
    </location>
</feature>
<dbReference type="OrthoDB" id="9764596at2"/>
<keyword evidence="1" id="KW-0472">Membrane</keyword>
<feature type="transmembrane region" description="Helical" evidence="1">
    <location>
        <begin position="57"/>
        <end position="75"/>
    </location>
</feature>
<feature type="transmembrane region" description="Helical" evidence="1">
    <location>
        <begin position="323"/>
        <end position="341"/>
    </location>
</feature>
<dbReference type="InterPro" id="IPR036259">
    <property type="entry name" value="MFS_trans_sf"/>
</dbReference>
<proteinExistence type="predicted"/>
<dbReference type="GO" id="GO:0005886">
    <property type="term" value="C:plasma membrane"/>
    <property type="evidence" value="ECO:0007669"/>
    <property type="project" value="TreeGrafter"/>
</dbReference>
<feature type="transmembrane region" description="Helical" evidence="1">
    <location>
        <begin position="174"/>
        <end position="194"/>
    </location>
</feature>
<evidence type="ECO:0000313" key="2">
    <source>
        <dbReference type="EMBL" id="AMB94228.1"/>
    </source>
</evidence>
<evidence type="ECO:0000256" key="1">
    <source>
        <dbReference type="SAM" id="Phobius"/>
    </source>
</evidence>
<dbReference type="PANTHER" id="PTHR11328">
    <property type="entry name" value="MAJOR FACILITATOR SUPERFAMILY DOMAIN-CONTAINING PROTEIN"/>
    <property type="match status" value="1"/>
</dbReference>
<organism evidence="2 4">
    <name type="scientific">Aerococcus sanguinicola</name>
    <dbReference type="NCBI Taxonomy" id="119206"/>
    <lineage>
        <taxon>Bacteria</taxon>
        <taxon>Bacillati</taxon>
        <taxon>Bacillota</taxon>
        <taxon>Bacilli</taxon>
        <taxon>Lactobacillales</taxon>
        <taxon>Aerococcaceae</taxon>
        <taxon>Aerococcus</taxon>
    </lineage>
</organism>
<dbReference type="InterPro" id="IPR001927">
    <property type="entry name" value="Na/Gal_symport"/>
</dbReference>
<keyword evidence="4" id="KW-1185">Reference proteome</keyword>
<evidence type="ECO:0000313" key="4">
    <source>
        <dbReference type="Proteomes" id="UP000069912"/>
    </source>
</evidence>
<evidence type="ECO:0000313" key="3">
    <source>
        <dbReference type="EMBL" id="PKZ22406.1"/>
    </source>
</evidence>
<dbReference type="KEGG" id="asan:AWM72_05395"/>
<dbReference type="Pfam" id="PF13347">
    <property type="entry name" value="MFS_2"/>
    <property type="match status" value="1"/>
</dbReference>
<feature type="transmembrane region" description="Helical" evidence="1">
    <location>
        <begin position="132"/>
        <end position="153"/>
    </location>
</feature>
<sequence>MLYFYIFCFKGGIIVAEKTATKPFGMSDKLGYMFGDFGNDFTFILSSMFLMKFYTDVMGISSGIVGGIMAGARIVDAFTDMTMGQIVDRTKPTPVGKFLPWIRRMAGPVALASFLMYASWFQDMPMWFKIGWMIFTYILWGSVFYTSINIPFGSMASAISADPKHRAELSTWRTIGATLAQTFIGVVLPLVVYYNDPSGAQVLSGTRMAIAAAVCSILAVICYALCYNLTTERVKIEQKTERFDFIDMVHQLASNKALIGIVVSSICLLLTQLTLSAMLPYVFPNYFGNTQAQAAATFVGSAATLILSTFVVQLSSKLGRKELGICAALFTAVVLILAYILQISNAWVFVAFYGLAYSGIGCFMLITWAMITDVIDQTEVETHERSDGMIYSVYSFARKMGQAASSGLAGWLLTLVGYSAATAFEPEVTQGIYNITCLAPAVGAILLATSLYFLYPLNKKRVEENATILANRR</sequence>
<dbReference type="Proteomes" id="UP000069912">
    <property type="component" value="Chromosome"/>
</dbReference>
<dbReference type="EMBL" id="PKGY01000002">
    <property type="protein sequence ID" value="PKZ22406.1"/>
    <property type="molecule type" value="Genomic_DNA"/>
</dbReference>
<dbReference type="SUPFAM" id="SSF103473">
    <property type="entry name" value="MFS general substrate transporter"/>
    <property type="match status" value="1"/>
</dbReference>
<gene>
    <name evidence="2" type="ORF">AWM72_05395</name>
    <name evidence="3" type="ORF">CYJ28_04630</name>
</gene>
<keyword evidence="1" id="KW-1133">Transmembrane helix</keyword>
<feature type="transmembrane region" description="Helical" evidence="1">
    <location>
        <begin position="101"/>
        <end position="120"/>
    </location>
</feature>
<dbReference type="Proteomes" id="UP000234239">
    <property type="component" value="Unassembled WGS sequence"/>
</dbReference>
<dbReference type="CDD" id="cd17332">
    <property type="entry name" value="MFS_MelB_like"/>
    <property type="match status" value="1"/>
</dbReference>
<dbReference type="AlphaFoldDB" id="A0A0X8FBJ7"/>
<name>A0A0X8FBJ7_9LACT</name>
<feature type="transmembrane region" description="Helical" evidence="1">
    <location>
        <begin position="206"/>
        <end position="229"/>
    </location>
</feature>
<reference evidence="2 4" key="1">
    <citation type="journal article" date="2016" name="Genome Announc.">
        <title>Complete Genome Sequences of Aerococcus christensenii CCUG 28831T, Aerococcus sanguinicola CCUG 43001T, Aerococcus urinae CCUG 36881T, Aerococcus urinaeequi CCUG 28094T, Aerococcus urinaehominis CCUG 42038 BT, and Aerococcus viridans CCUG 4311T.</title>
        <authorList>
            <person name="Carkaci D."/>
            <person name="Dargis R."/>
            <person name="Nielsen X.C."/>
            <person name="Skovgaard O."/>
            <person name="Fuursted K."/>
            <person name="Christensen J.J."/>
        </authorList>
    </citation>
    <scope>NUCLEOTIDE SEQUENCE [LARGE SCALE GENOMIC DNA]</scope>
    <source>
        <strain evidence="2 4">CCUG43001</strain>
    </source>
</reference>
<dbReference type="GO" id="GO:0015293">
    <property type="term" value="F:symporter activity"/>
    <property type="evidence" value="ECO:0007669"/>
    <property type="project" value="InterPro"/>
</dbReference>
<dbReference type="EMBL" id="CP014160">
    <property type="protein sequence ID" value="AMB94228.1"/>
    <property type="molecule type" value="Genomic_DNA"/>
</dbReference>
<dbReference type="InterPro" id="IPR039672">
    <property type="entry name" value="MFS_2"/>
</dbReference>
<feature type="transmembrane region" description="Helical" evidence="1">
    <location>
        <begin position="403"/>
        <end position="420"/>
    </location>
</feature>
<feature type="transmembrane region" description="Helical" evidence="1">
    <location>
        <begin position="432"/>
        <end position="455"/>
    </location>
</feature>
<dbReference type="GO" id="GO:0008643">
    <property type="term" value="P:carbohydrate transport"/>
    <property type="evidence" value="ECO:0007669"/>
    <property type="project" value="InterPro"/>
</dbReference>
<dbReference type="Gene3D" id="1.20.1250.20">
    <property type="entry name" value="MFS general substrate transporter like domains"/>
    <property type="match status" value="2"/>
</dbReference>
<keyword evidence="1" id="KW-0812">Transmembrane</keyword>
<protein>
    <submittedName>
        <fullName evidence="2">MFS transporter</fullName>
    </submittedName>
</protein>
<evidence type="ECO:0000313" key="5">
    <source>
        <dbReference type="Proteomes" id="UP000234239"/>
    </source>
</evidence>